<organism evidence="2 3">
    <name type="scientific">Stylosanthes scabra</name>
    <dbReference type="NCBI Taxonomy" id="79078"/>
    <lineage>
        <taxon>Eukaryota</taxon>
        <taxon>Viridiplantae</taxon>
        <taxon>Streptophyta</taxon>
        <taxon>Embryophyta</taxon>
        <taxon>Tracheophyta</taxon>
        <taxon>Spermatophyta</taxon>
        <taxon>Magnoliopsida</taxon>
        <taxon>eudicotyledons</taxon>
        <taxon>Gunneridae</taxon>
        <taxon>Pentapetalae</taxon>
        <taxon>rosids</taxon>
        <taxon>fabids</taxon>
        <taxon>Fabales</taxon>
        <taxon>Fabaceae</taxon>
        <taxon>Papilionoideae</taxon>
        <taxon>50 kb inversion clade</taxon>
        <taxon>dalbergioids sensu lato</taxon>
        <taxon>Dalbergieae</taxon>
        <taxon>Pterocarpus clade</taxon>
        <taxon>Stylosanthes</taxon>
    </lineage>
</organism>
<dbReference type="EMBL" id="JASCZI010241715">
    <property type="protein sequence ID" value="MED6205615.1"/>
    <property type="molecule type" value="Genomic_DNA"/>
</dbReference>
<reference evidence="2 3" key="1">
    <citation type="journal article" date="2023" name="Plants (Basel)">
        <title>Bridging the Gap: Combining Genomics and Transcriptomics Approaches to Understand Stylosanthes scabra, an Orphan Legume from the Brazilian Caatinga.</title>
        <authorList>
            <person name="Ferreira-Neto J.R.C."/>
            <person name="da Silva M.D."/>
            <person name="Binneck E."/>
            <person name="de Melo N.F."/>
            <person name="da Silva R.H."/>
            <person name="de Melo A.L.T.M."/>
            <person name="Pandolfi V."/>
            <person name="Bustamante F.O."/>
            <person name="Brasileiro-Vidal A.C."/>
            <person name="Benko-Iseppon A.M."/>
        </authorList>
    </citation>
    <scope>NUCLEOTIDE SEQUENCE [LARGE SCALE GENOMIC DNA]</scope>
    <source>
        <tissue evidence="2">Leaves</tissue>
    </source>
</reference>
<gene>
    <name evidence="2" type="ORF">PIB30_019365</name>
</gene>
<name>A0ABU6Y5G4_9FABA</name>
<accession>A0ABU6Y5G4</accession>
<comment type="caution">
    <text evidence="2">The sequence shown here is derived from an EMBL/GenBank/DDBJ whole genome shotgun (WGS) entry which is preliminary data.</text>
</comment>
<evidence type="ECO:0000313" key="2">
    <source>
        <dbReference type="EMBL" id="MED6205615.1"/>
    </source>
</evidence>
<evidence type="ECO:0000256" key="1">
    <source>
        <dbReference type="SAM" id="MobiDB-lite"/>
    </source>
</evidence>
<feature type="compositionally biased region" description="Basic and acidic residues" evidence="1">
    <location>
        <begin position="16"/>
        <end position="25"/>
    </location>
</feature>
<feature type="region of interest" description="Disordered" evidence="1">
    <location>
        <begin position="1"/>
        <end position="34"/>
    </location>
</feature>
<dbReference type="Proteomes" id="UP001341840">
    <property type="component" value="Unassembled WGS sequence"/>
</dbReference>
<protein>
    <submittedName>
        <fullName evidence="2">Uncharacterized protein</fullName>
    </submittedName>
</protein>
<evidence type="ECO:0000313" key="3">
    <source>
        <dbReference type="Proteomes" id="UP001341840"/>
    </source>
</evidence>
<proteinExistence type="predicted"/>
<sequence length="105" mass="11643">MSEGHDKKGIGGMEPPIEKKDANEKDFEEEVSASSSLLMDVDADERFPTLHRGVEVSSCAFAPPQQTSFCIRFTEELTDRQLDGHNTSSYDLLGVWQPPLSSLNL</sequence>
<keyword evidence="3" id="KW-1185">Reference proteome</keyword>